<reference evidence="1" key="1">
    <citation type="submission" date="2019-07" db="EMBL/GenBank/DDBJ databases">
        <title>Annotation for the trematode Paragonimus miyazaki's.</title>
        <authorList>
            <person name="Choi Y.-J."/>
        </authorList>
    </citation>
    <scope>NUCLEOTIDE SEQUENCE</scope>
    <source>
        <strain evidence="1">Japan</strain>
    </source>
</reference>
<protein>
    <submittedName>
        <fullName evidence="1">Uncharacterized protein</fullName>
    </submittedName>
</protein>
<organism evidence="1 2">
    <name type="scientific">Paragonimus skrjabini miyazakii</name>
    <dbReference type="NCBI Taxonomy" id="59628"/>
    <lineage>
        <taxon>Eukaryota</taxon>
        <taxon>Metazoa</taxon>
        <taxon>Spiralia</taxon>
        <taxon>Lophotrochozoa</taxon>
        <taxon>Platyhelminthes</taxon>
        <taxon>Trematoda</taxon>
        <taxon>Digenea</taxon>
        <taxon>Plagiorchiida</taxon>
        <taxon>Troglotremata</taxon>
        <taxon>Troglotrematidae</taxon>
        <taxon>Paragonimus</taxon>
    </lineage>
</organism>
<sequence length="56" mass="6483">MSGPIWQLAFYRSSDVYLTTLYCALQKSALERRGSQMFSLSLALRSPCNQWSIHLR</sequence>
<comment type="caution">
    <text evidence="1">The sequence shown here is derived from an EMBL/GenBank/DDBJ whole genome shotgun (WGS) entry which is preliminary data.</text>
</comment>
<evidence type="ECO:0000313" key="1">
    <source>
        <dbReference type="EMBL" id="KAF7233464.1"/>
    </source>
</evidence>
<dbReference type="AlphaFoldDB" id="A0A8S9YLL6"/>
<evidence type="ECO:0000313" key="2">
    <source>
        <dbReference type="Proteomes" id="UP000822476"/>
    </source>
</evidence>
<dbReference type="EMBL" id="JTDE01021059">
    <property type="protein sequence ID" value="KAF7233464.1"/>
    <property type="molecule type" value="Genomic_DNA"/>
</dbReference>
<proteinExistence type="predicted"/>
<name>A0A8S9YLL6_9TREM</name>
<dbReference type="Proteomes" id="UP000822476">
    <property type="component" value="Unassembled WGS sequence"/>
</dbReference>
<keyword evidence="2" id="KW-1185">Reference proteome</keyword>
<gene>
    <name evidence="1" type="ORF">EG68_11306</name>
</gene>
<accession>A0A8S9YLL6</accession>